<evidence type="ECO:0000256" key="2">
    <source>
        <dbReference type="SAM" id="Phobius"/>
    </source>
</evidence>
<feature type="transmembrane region" description="Helical" evidence="2">
    <location>
        <begin position="272"/>
        <end position="290"/>
    </location>
</feature>
<keyword evidence="2" id="KW-0472">Membrane</keyword>
<gene>
    <name evidence="3" type="ORF">B1207_14940</name>
</gene>
<sequence length="457" mass="50410">MPNLENIPLLPANSNAIEPPSSIEKFKTGIRLVASVPEGAANWVSTLGLVAIYYHPGSWLIAPMALGAGISLSNEVVEALAKRYPENKFLKSLHKGTFFMDYAVGGFLADFGFAWTMITTVAMDIGGVSLYNDSFGKIIAPALALIPTLISTRNEYYRVLGEGNERSFSRHAASFWRGGTAFTGVLDVLIQQGQLALNSFIPTTIILFTAITGLCESLAREGYPILSDSLIFLLTVLCVNPSLAAALFHFPLDIYAAAHDDEVTNGLFDGDLAGSSFLMGLLSAVALIDFQLQLAQRRQKEPSVRVEEIEDENDIESQELITFSMSDFSDDDENINSEVFVQQNDADADQSDENSDYYDADDDISLDSDEEEQLTSEPLLEDLCISDDNPASPLSQKEYNESIRTDYRQIRDMPEVNVSLQGKNRYPFFARHSLETSSVVKQEHNDDLTHRSGYESS</sequence>
<evidence type="ECO:0008006" key="5">
    <source>
        <dbReference type="Google" id="ProtNLM"/>
    </source>
</evidence>
<feature type="transmembrane region" description="Helical" evidence="2">
    <location>
        <begin position="230"/>
        <end position="252"/>
    </location>
</feature>
<dbReference type="EMBL" id="MVJN01000014">
    <property type="protein sequence ID" value="RAP34746.1"/>
    <property type="molecule type" value="Genomic_DNA"/>
</dbReference>
<dbReference type="RefSeq" id="WP_112220680.1">
    <property type="nucleotide sequence ID" value="NZ_MVJN01000014.1"/>
</dbReference>
<protein>
    <recommendedName>
        <fullName evidence="5">Transmembrane protein</fullName>
    </recommendedName>
</protein>
<feature type="transmembrane region" description="Helical" evidence="2">
    <location>
        <begin position="196"/>
        <end position="218"/>
    </location>
</feature>
<reference evidence="3 4" key="1">
    <citation type="submission" date="2017-02" db="EMBL/GenBank/DDBJ databases">
        <title>Legionella quilivanii strain from human: case report and whole genome sequencing analysis.</title>
        <authorList>
            <person name="Lalancette C."/>
            <person name="Leduc J.-M."/>
            <person name="Levesque S."/>
            <person name="Fournier E."/>
            <person name="Saoud J."/>
            <person name="Faucher S.P."/>
            <person name="Bernard K."/>
            <person name="Martineau C."/>
            <person name="Longtin J."/>
        </authorList>
    </citation>
    <scope>NUCLEOTIDE SEQUENCE [LARGE SCALE GENOMIC DNA]</scope>
    <source>
        <strain evidence="3 4">ID143958</strain>
    </source>
</reference>
<comment type="caution">
    <text evidence="3">The sequence shown here is derived from an EMBL/GenBank/DDBJ whole genome shotgun (WGS) entry which is preliminary data.</text>
</comment>
<proteinExistence type="predicted"/>
<keyword evidence="2" id="KW-0812">Transmembrane</keyword>
<feature type="region of interest" description="Disordered" evidence="1">
    <location>
        <begin position="341"/>
        <end position="363"/>
    </location>
</feature>
<dbReference type="Proteomes" id="UP000249458">
    <property type="component" value="Unassembled WGS sequence"/>
</dbReference>
<evidence type="ECO:0000313" key="4">
    <source>
        <dbReference type="Proteomes" id="UP000249458"/>
    </source>
</evidence>
<feature type="compositionally biased region" description="Acidic residues" evidence="1">
    <location>
        <begin position="346"/>
        <end position="363"/>
    </location>
</feature>
<evidence type="ECO:0000313" key="3">
    <source>
        <dbReference type="EMBL" id="RAP34746.1"/>
    </source>
</evidence>
<organism evidence="3 4">
    <name type="scientific">Legionella quinlivanii</name>
    <dbReference type="NCBI Taxonomy" id="45073"/>
    <lineage>
        <taxon>Bacteria</taxon>
        <taxon>Pseudomonadati</taxon>
        <taxon>Pseudomonadota</taxon>
        <taxon>Gammaproteobacteria</taxon>
        <taxon>Legionellales</taxon>
        <taxon>Legionellaceae</taxon>
        <taxon>Legionella</taxon>
    </lineage>
</organism>
<accession>A0A364LFG7</accession>
<keyword evidence="2" id="KW-1133">Transmembrane helix</keyword>
<dbReference type="AlphaFoldDB" id="A0A364LFG7"/>
<evidence type="ECO:0000256" key="1">
    <source>
        <dbReference type="SAM" id="MobiDB-lite"/>
    </source>
</evidence>
<name>A0A364LFG7_9GAMM</name>